<organism evidence="5 6">
    <name type="scientific">Rhizophagus irregularis</name>
    <dbReference type="NCBI Taxonomy" id="588596"/>
    <lineage>
        <taxon>Eukaryota</taxon>
        <taxon>Fungi</taxon>
        <taxon>Fungi incertae sedis</taxon>
        <taxon>Mucoromycota</taxon>
        <taxon>Glomeromycotina</taxon>
        <taxon>Glomeromycetes</taxon>
        <taxon>Glomerales</taxon>
        <taxon>Glomeraceae</taxon>
        <taxon>Rhizophagus</taxon>
    </lineage>
</organism>
<evidence type="ECO:0000256" key="3">
    <source>
        <dbReference type="SAM" id="Phobius"/>
    </source>
</evidence>
<accession>A0A2N1M9P0</accession>
<evidence type="ECO:0000259" key="4">
    <source>
        <dbReference type="Pfam" id="PF20209"/>
    </source>
</evidence>
<protein>
    <recommendedName>
        <fullName evidence="4">DUF6570 domain-containing protein</fullName>
    </recommendedName>
</protein>
<evidence type="ECO:0000313" key="6">
    <source>
        <dbReference type="Proteomes" id="UP000233469"/>
    </source>
</evidence>
<feature type="coiled-coil region" evidence="1">
    <location>
        <begin position="43"/>
        <end position="70"/>
    </location>
</feature>
<keyword evidence="1" id="KW-0175">Coiled coil</keyword>
<dbReference type="InterPro" id="IPR046700">
    <property type="entry name" value="DUF6570"/>
</dbReference>
<evidence type="ECO:0000256" key="1">
    <source>
        <dbReference type="SAM" id="Coils"/>
    </source>
</evidence>
<evidence type="ECO:0000313" key="5">
    <source>
        <dbReference type="EMBL" id="PKK58351.1"/>
    </source>
</evidence>
<reference evidence="5 6" key="2">
    <citation type="submission" date="2017-10" db="EMBL/GenBank/DDBJ databases">
        <title>Extensive intraspecific genome diversity in a model arbuscular mycorrhizal fungus.</title>
        <authorList>
            <person name="Chen E.C.H."/>
            <person name="Morin E."/>
            <person name="Baudet D."/>
            <person name="Noel J."/>
            <person name="Ndikumana S."/>
            <person name="Charron P."/>
            <person name="St-Onge C."/>
            <person name="Giorgi J."/>
            <person name="Grigoriev I.V."/>
            <person name="Roux C."/>
            <person name="Martin F.M."/>
            <person name="Corradi N."/>
        </authorList>
    </citation>
    <scope>NUCLEOTIDE SEQUENCE [LARGE SCALE GENOMIC DNA]</scope>
    <source>
        <strain evidence="5 6">C2</strain>
    </source>
</reference>
<dbReference type="AlphaFoldDB" id="A0A2N1M9P0"/>
<dbReference type="Pfam" id="PF20209">
    <property type="entry name" value="DUF6570"/>
    <property type="match status" value="1"/>
</dbReference>
<keyword evidence="3" id="KW-1133">Transmembrane helix</keyword>
<dbReference type="VEuPathDB" id="FungiDB:RhiirFUN_003926"/>
<name>A0A2N1M9P0_9GLOM</name>
<evidence type="ECO:0000256" key="2">
    <source>
        <dbReference type="SAM" id="MobiDB-lite"/>
    </source>
</evidence>
<dbReference type="Proteomes" id="UP000233469">
    <property type="component" value="Unassembled WGS sequence"/>
</dbReference>
<proteinExistence type="predicted"/>
<comment type="caution">
    <text evidence="5">The sequence shown here is derived from an EMBL/GenBank/DDBJ whole genome shotgun (WGS) entry which is preliminary data.</text>
</comment>
<reference evidence="5 6" key="1">
    <citation type="submission" date="2016-04" db="EMBL/GenBank/DDBJ databases">
        <title>Genome analyses suggest a sexual origin of heterokaryosis in a supposedly ancient asexual fungus.</title>
        <authorList>
            <person name="Ropars J."/>
            <person name="Sedzielewska K."/>
            <person name="Noel J."/>
            <person name="Charron P."/>
            <person name="Farinelli L."/>
            <person name="Marton T."/>
            <person name="Kruger M."/>
            <person name="Pelin A."/>
            <person name="Brachmann A."/>
            <person name="Corradi N."/>
        </authorList>
    </citation>
    <scope>NUCLEOTIDE SEQUENCE [LARGE SCALE GENOMIC DNA]</scope>
    <source>
        <strain evidence="5 6">C2</strain>
    </source>
</reference>
<dbReference type="EMBL" id="LLXL01003657">
    <property type="protein sequence ID" value="PKK58351.1"/>
    <property type="molecule type" value="Genomic_DNA"/>
</dbReference>
<keyword evidence="3" id="KW-0812">Transmembrane</keyword>
<gene>
    <name evidence="5" type="ORF">RhiirC2_796450</name>
</gene>
<keyword evidence="3" id="KW-0472">Membrane</keyword>
<dbReference type="VEuPathDB" id="FungiDB:FUN_023804"/>
<feature type="domain" description="DUF6570" evidence="4">
    <location>
        <begin position="127"/>
        <end position="166"/>
    </location>
</feature>
<sequence>MQDTLGYILFINQFIFTIITIVLNNLNYKADETVEQRENRLAQDKENKRVKRATKTAEQHELRLQKKCERYHMKRKERLVSSNIEEQLNRQDEPLQDDSEESRLPETDRKLLYKFRTKINSFINKFCPCFSADNNMDPGDVPEELCDLTEIEEMLIARIFPLSFTSRNKAN</sequence>
<feature type="region of interest" description="Disordered" evidence="2">
    <location>
        <begin position="79"/>
        <end position="103"/>
    </location>
</feature>
<feature type="transmembrane region" description="Helical" evidence="3">
    <location>
        <begin position="6"/>
        <end position="26"/>
    </location>
</feature>